<proteinExistence type="predicted"/>
<organism evidence="1 2">
    <name type="scientific">Neofusicoccum ribis</name>
    <dbReference type="NCBI Taxonomy" id="45134"/>
    <lineage>
        <taxon>Eukaryota</taxon>
        <taxon>Fungi</taxon>
        <taxon>Dikarya</taxon>
        <taxon>Ascomycota</taxon>
        <taxon>Pezizomycotina</taxon>
        <taxon>Dothideomycetes</taxon>
        <taxon>Dothideomycetes incertae sedis</taxon>
        <taxon>Botryosphaeriales</taxon>
        <taxon>Botryosphaeriaceae</taxon>
        <taxon>Neofusicoccum</taxon>
    </lineage>
</organism>
<sequence length="420" mass="48856">MAPCLLVLPQELLSNVAGFLARDDLCALRLSCGMLLAPATYALFAFVRLYHTDESIKRYNNIIGHPDYKKHIRYVELFTLEKDEWPQDNIYPQPVLQQLFDTLAHSATSSQLREICIHNIHNINVRIYMQSQQVKCVLSKTSALRLYIITEDDKKPRGNLGMKEMQSFMCELQPLWLSPASNNLTTLVLYQDLPFGYCPKLDFRGVKLTALRTLALGNYCFSHIHQLEFLSTHASTLRSLYLDNCIVVYYAYLTCRLDDEGYPKIESPGPFQGRFYADVMTWSHIFHHLRENMGHLSCFRIGKSPRWDKMNKHVGFYGEEVSTNFNAFAYEDIEQCLCPDRYQMFEMDRRNGWFHNQLVPYGEELVEEAIRDYLNDGLYDDIGLGTEEGEKMVGFLTHMKEQDKEDGRAFEELLDSIKHR</sequence>
<reference evidence="1 2" key="1">
    <citation type="submission" date="2024-02" db="EMBL/GenBank/DDBJ databases">
        <title>De novo assembly and annotation of 12 fungi associated with fruit tree decline syndrome in Ontario, Canada.</title>
        <authorList>
            <person name="Sulman M."/>
            <person name="Ellouze W."/>
            <person name="Ilyukhin E."/>
        </authorList>
    </citation>
    <scope>NUCLEOTIDE SEQUENCE [LARGE SCALE GENOMIC DNA]</scope>
    <source>
        <strain evidence="1 2">M1-105</strain>
    </source>
</reference>
<protein>
    <recommendedName>
        <fullName evidence="3">F-box domain-containing protein</fullName>
    </recommendedName>
</protein>
<gene>
    <name evidence="1" type="ORF">SLS56_000580</name>
</gene>
<accession>A0ABR3TD60</accession>
<dbReference type="EMBL" id="JAJVDC020000003">
    <property type="protein sequence ID" value="KAL1637442.1"/>
    <property type="molecule type" value="Genomic_DNA"/>
</dbReference>
<evidence type="ECO:0000313" key="2">
    <source>
        <dbReference type="Proteomes" id="UP001521116"/>
    </source>
</evidence>
<name>A0ABR3TD60_9PEZI</name>
<evidence type="ECO:0000313" key="1">
    <source>
        <dbReference type="EMBL" id="KAL1637442.1"/>
    </source>
</evidence>
<keyword evidence="2" id="KW-1185">Reference proteome</keyword>
<dbReference type="Proteomes" id="UP001521116">
    <property type="component" value="Unassembled WGS sequence"/>
</dbReference>
<evidence type="ECO:0008006" key="3">
    <source>
        <dbReference type="Google" id="ProtNLM"/>
    </source>
</evidence>
<comment type="caution">
    <text evidence="1">The sequence shown here is derived from an EMBL/GenBank/DDBJ whole genome shotgun (WGS) entry which is preliminary data.</text>
</comment>
<dbReference type="PANTHER" id="PTHR42057:SF2">
    <property type="entry name" value="F-BOX DOMAIN PROTEIN (AFU_ORTHOLOGUE AFUA_4G00200)-RELATED"/>
    <property type="match status" value="1"/>
</dbReference>
<dbReference type="PANTHER" id="PTHR42057">
    <property type="entry name" value="F-BOX DOMAIN PROTEIN (AFU_ORTHOLOGUE AFUA_4G00200)"/>
    <property type="match status" value="1"/>
</dbReference>